<comment type="caution">
    <text evidence="1">The sequence shown here is derived from an EMBL/GenBank/DDBJ whole genome shotgun (WGS) entry which is preliminary data.</text>
</comment>
<evidence type="ECO:0000313" key="1">
    <source>
        <dbReference type="EMBL" id="OGY72403.1"/>
    </source>
</evidence>
<sequence length="536" mass="57298">MRAIKKQAIAFFIALTVLTMSGYPQIGSAIIKPSHDSIWRYPNIASVYNKTLQKNNVLRPGDEIEITGTRLYGINGKTLVHFARKIDDAKPWKPGNVRTLSATAKIVNTQIITLIVPKVEGASQGSLRITNYRVIGRLESSPVYPVQWEPISPPTPISPTLSITLAEDNAVKAPSVQITGGTQGVQTMYLTFNPKGEDVQLRFLKLNLANLSAADSVSSVQLYNASSTKIADGTYIESTGEATFGNGQTTFYTFPKDIFTTLTVVTDARGVGNGTATADSGDEIKWTVDAEIANDFTNSIIVFGAASNMQLRYDSNKTESQILFGEGSSQQDIIGNIFHIRRARMKDLIALKLGTTTPADGSTTTLTNGNGIEIFRFQIFAAPNSDNANSNGAIDLTALDLSLYASGVTITNAKFYRTDDASVVINANASTTTASRIVFDSTGASKLTSLSLIAPGQNAIFAITADVSDAGQGDMLQVSIGNLGAQTTEGITDLSTGDIAWSDNDDIITDDLTSWVSWQGIAITNVAGQTRVFPST</sequence>
<organism evidence="1 2">
    <name type="scientific">Candidatus Jacksonbacteria bacterium RIFCSPLOWO2_02_FULL_44_20</name>
    <dbReference type="NCBI Taxonomy" id="1798460"/>
    <lineage>
        <taxon>Bacteria</taxon>
        <taxon>Candidatus Jacksoniibacteriota</taxon>
    </lineage>
</organism>
<evidence type="ECO:0000313" key="2">
    <source>
        <dbReference type="Proteomes" id="UP000178315"/>
    </source>
</evidence>
<accession>A0A1G2A679</accession>
<dbReference type="AlphaFoldDB" id="A0A1G2A679"/>
<proteinExistence type="predicted"/>
<protein>
    <submittedName>
        <fullName evidence="1">Uncharacterized protein</fullName>
    </submittedName>
</protein>
<name>A0A1G2A679_9BACT</name>
<dbReference type="Proteomes" id="UP000178315">
    <property type="component" value="Unassembled WGS sequence"/>
</dbReference>
<reference evidence="1 2" key="1">
    <citation type="journal article" date="2016" name="Nat. Commun.">
        <title>Thousands of microbial genomes shed light on interconnected biogeochemical processes in an aquifer system.</title>
        <authorList>
            <person name="Anantharaman K."/>
            <person name="Brown C.T."/>
            <person name="Hug L.A."/>
            <person name="Sharon I."/>
            <person name="Castelle C.J."/>
            <person name="Probst A.J."/>
            <person name="Thomas B.C."/>
            <person name="Singh A."/>
            <person name="Wilkins M.J."/>
            <person name="Karaoz U."/>
            <person name="Brodie E.L."/>
            <person name="Williams K.H."/>
            <person name="Hubbard S.S."/>
            <person name="Banfield J.F."/>
        </authorList>
    </citation>
    <scope>NUCLEOTIDE SEQUENCE [LARGE SCALE GENOMIC DNA]</scope>
</reference>
<gene>
    <name evidence="1" type="ORF">A3H61_03740</name>
</gene>
<dbReference type="EMBL" id="MHJU01000036">
    <property type="protein sequence ID" value="OGY72403.1"/>
    <property type="molecule type" value="Genomic_DNA"/>
</dbReference>